<evidence type="ECO:0000313" key="3">
    <source>
        <dbReference type="Proteomes" id="UP001500523"/>
    </source>
</evidence>
<proteinExistence type="predicted"/>
<dbReference type="EMBL" id="BAABBF010000010">
    <property type="protein sequence ID" value="GAA3722015.1"/>
    <property type="molecule type" value="Genomic_DNA"/>
</dbReference>
<dbReference type="InterPro" id="IPR007433">
    <property type="entry name" value="DUF481"/>
</dbReference>
<feature type="chain" id="PRO_5045985095" description="DUF481 domain-containing protein" evidence="1">
    <location>
        <begin position="19"/>
        <end position="315"/>
    </location>
</feature>
<sequence length="315" mass="34299">MPFPILLLAATAPAPVIAPVIAPVAIPPATDPQTAAGAMIPESIRAMLDAAIESGNDGDVSTIVKYARSADPLSGDAVLAIAQKWRDDRAAAREQVIRQASFLNLWKGRAEVGGFVTTGNSDTAGGSAVLAAEREGLQWRQKFRVQADYQESLNVTTREHYLVAYEPNYKIDDRAYIYGAVQYESDRFLGYTDRFSASSGAGYSLLKRPRMQLDLELGPGFRHTEFTDATVQSSIAGRGSMDFRWQILGGLTLRHIASAYVQRFNSTVSTTTSVNAKLLGPLSAQLSYNVQYESMPPEGRETTDTISRASLVYTF</sequence>
<gene>
    <name evidence="2" type="ORF">GCM10022268_32800</name>
</gene>
<organism evidence="2 3">
    <name type="scientific">Sphingomonas cynarae</name>
    <dbReference type="NCBI Taxonomy" id="930197"/>
    <lineage>
        <taxon>Bacteria</taxon>
        <taxon>Pseudomonadati</taxon>
        <taxon>Pseudomonadota</taxon>
        <taxon>Alphaproteobacteria</taxon>
        <taxon>Sphingomonadales</taxon>
        <taxon>Sphingomonadaceae</taxon>
        <taxon>Sphingomonas</taxon>
    </lineage>
</organism>
<dbReference type="Pfam" id="PF04338">
    <property type="entry name" value="DUF481"/>
    <property type="match status" value="1"/>
</dbReference>
<protein>
    <recommendedName>
        <fullName evidence="4">DUF481 domain-containing protein</fullName>
    </recommendedName>
</protein>
<name>A0ABP7ENL6_9SPHN</name>
<evidence type="ECO:0008006" key="4">
    <source>
        <dbReference type="Google" id="ProtNLM"/>
    </source>
</evidence>
<feature type="signal peptide" evidence="1">
    <location>
        <begin position="1"/>
        <end position="18"/>
    </location>
</feature>
<comment type="caution">
    <text evidence="2">The sequence shown here is derived from an EMBL/GenBank/DDBJ whole genome shotgun (WGS) entry which is preliminary data.</text>
</comment>
<keyword evidence="1" id="KW-0732">Signal</keyword>
<accession>A0ABP7ENL6</accession>
<reference evidence="3" key="1">
    <citation type="journal article" date="2019" name="Int. J. Syst. Evol. Microbiol.">
        <title>The Global Catalogue of Microorganisms (GCM) 10K type strain sequencing project: providing services to taxonomists for standard genome sequencing and annotation.</title>
        <authorList>
            <consortium name="The Broad Institute Genomics Platform"/>
            <consortium name="The Broad Institute Genome Sequencing Center for Infectious Disease"/>
            <person name="Wu L."/>
            <person name="Ma J."/>
        </authorList>
    </citation>
    <scope>NUCLEOTIDE SEQUENCE [LARGE SCALE GENOMIC DNA]</scope>
    <source>
        <strain evidence="3">JCM 17498</strain>
    </source>
</reference>
<evidence type="ECO:0000313" key="2">
    <source>
        <dbReference type="EMBL" id="GAA3722015.1"/>
    </source>
</evidence>
<dbReference type="Proteomes" id="UP001500523">
    <property type="component" value="Unassembled WGS sequence"/>
</dbReference>
<evidence type="ECO:0000256" key="1">
    <source>
        <dbReference type="SAM" id="SignalP"/>
    </source>
</evidence>
<dbReference type="RefSeq" id="WP_344694470.1">
    <property type="nucleotide sequence ID" value="NZ_BAABBF010000010.1"/>
</dbReference>
<keyword evidence="3" id="KW-1185">Reference proteome</keyword>